<feature type="region of interest" description="Disordered" evidence="1">
    <location>
        <begin position="1"/>
        <end position="22"/>
    </location>
</feature>
<feature type="compositionally biased region" description="Polar residues" evidence="1">
    <location>
        <begin position="9"/>
        <end position="19"/>
    </location>
</feature>
<name>A0A9X1YQV5_9BURK</name>
<dbReference type="Proteomes" id="UP001139353">
    <property type="component" value="Unassembled WGS sequence"/>
</dbReference>
<reference evidence="2" key="1">
    <citation type="submission" date="2021-11" db="EMBL/GenBank/DDBJ databases">
        <title>BS-T2-15 a new species belonging to the Comamonadaceae family isolated from the soil of a French oak forest.</title>
        <authorList>
            <person name="Mieszkin S."/>
            <person name="Alain K."/>
        </authorList>
    </citation>
    <scope>NUCLEOTIDE SEQUENCE</scope>
    <source>
        <strain evidence="2">BS-T2-15</strain>
    </source>
</reference>
<sequence length="161" mass="17493">MQPGFETPAQANPGRSSSLCRPRLPATPDMLFLDLLGRYRSHGGLASSTGIALLMSRRLPASDAVLSGWIRSGEVVSLSWRGAAWMPMFQLQAVGDGPLGPRVDVQRVAEELRPVCDELDLCGWFVEPNGWLDGRPPVAVIDENLEAVRAAARADRFVLRG</sequence>
<evidence type="ECO:0008006" key="4">
    <source>
        <dbReference type="Google" id="ProtNLM"/>
    </source>
</evidence>
<dbReference type="AlphaFoldDB" id="A0A9X1YQV5"/>
<keyword evidence="3" id="KW-1185">Reference proteome</keyword>
<accession>A0A9X1YQV5</accession>
<organism evidence="2 3">
    <name type="scientific">Scleromatobacter humisilvae</name>
    <dbReference type="NCBI Taxonomy" id="2897159"/>
    <lineage>
        <taxon>Bacteria</taxon>
        <taxon>Pseudomonadati</taxon>
        <taxon>Pseudomonadota</taxon>
        <taxon>Betaproteobacteria</taxon>
        <taxon>Burkholderiales</taxon>
        <taxon>Sphaerotilaceae</taxon>
        <taxon>Scleromatobacter</taxon>
    </lineage>
</organism>
<gene>
    <name evidence="2" type="ORF">LPC04_28845</name>
</gene>
<evidence type="ECO:0000313" key="2">
    <source>
        <dbReference type="EMBL" id="MCK9689743.1"/>
    </source>
</evidence>
<evidence type="ECO:0000313" key="3">
    <source>
        <dbReference type="Proteomes" id="UP001139353"/>
    </source>
</evidence>
<comment type="caution">
    <text evidence="2">The sequence shown here is derived from an EMBL/GenBank/DDBJ whole genome shotgun (WGS) entry which is preliminary data.</text>
</comment>
<dbReference type="EMBL" id="JAJLJH010000020">
    <property type="protein sequence ID" value="MCK9689743.1"/>
    <property type="molecule type" value="Genomic_DNA"/>
</dbReference>
<protein>
    <recommendedName>
        <fullName evidence="4">Antitoxin Xre/MbcA/ParS-like toxin-binding domain-containing protein</fullName>
    </recommendedName>
</protein>
<dbReference type="RefSeq" id="WP_275685794.1">
    <property type="nucleotide sequence ID" value="NZ_JAJLJH010000020.1"/>
</dbReference>
<proteinExistence type="predicted"/>
<evidence type="ECO:0000256" key="1">
    <source>
        <dbReference type="SAM" id="MobiDB-lite"/>
    </source>
</evidence>